<keyword evidence="3" id="KW-0472">Membrane</keyword>
<comment type="caution">
    <text evidence="4">The sequence shown here is derived from an EMBL/GenBank/DDBJ whole genome shotgun (WGS) entry which is preliminary data.</text>
</comment>
<feature type="transmembrane region" description="Helical" evidence="3">
    <location>
        <begin position="91"/>
        <end position="108"/>
    </location>
</feature>
<accession>A0A0G0K4A6</accession>
<keyword evidence="3" id="KW-1133">Transmembrane helix</keyword>
<proteinExistence type="predicted"/>
<protein>
    <recommendedName>
        <fullName evidence="6">DUF5673 domain-containing protein</fullName>
    </recommendedName>
</protein>
<reference evidence="4 5" key="1">
    <citation type="journal article" date="2015" name="Nature">
        <title>rRNA introns, odd ribosomes, and small enigmatic genomes across a large radiation of phyla.</title>
        <authorList>
            <person name="Brown C.T."/>
            <person name="Hug L.A."/>
            <person name="Thomas B.C."/>
            <person name="Sharon I."/>
            <person name="Castelle C.J."/>
            <person name="Singh A."/>
            <person name="Wilkins M.J."/>
            <person name="Williams K.H."/>
            <person name="Banfield J.F."/>
        </authorList>
    </citation>
    <scope>NUCLEOTIDE SEQUENCE [LARGE SCALE GENOMIC DNA]</scope>
</reference>
<dbReference type="EMBL" id="LBTH01000024">
    <property type="protein sequence ID" value="KKQ35476.1"/>
    <property type="molecule type" value="Genomic_DNA"/>
</dbReference>
<evidence type="ECO:0000313" key="4">
    <source>
        <dbReference type="EMBL" id="KKQ35476.1"/>
    </source>
</evidence>
<keyword evidence="1" id="KW-0175">Coiled coil</keyword>
<feature type="transmembrane region" description="Helical" evidence="3">
    <location>
        <begin position="68"/>
        <end position="85"/>
    </location>
</feature>
<name>A0A0G0K4A6_9BACT</name>
<gene>
    <name evidence="4" type="ORF">US52_C0024G0010</name>
</gene>
<feature type="compositionally biased region" description="Polar residues" evidence="2">
    <location>
        <begin position="223"/>
        <end position="236"/>
    </location>
</feature>
<feature type="coiled-coil region" evidence="1">
    <location>
        <begin position="17"/>
        <end position="44"/>
    </location>
</feature>
<organism evidence="4 5">
    <name type="scientific">candidate division WS6 bacterium GW2011_GWA2_37_6</name>
    <dbReference type="NCBI Taxonomy" id="1619087"/>
    <lineage>
        <taxon>Bacteria</taxon>
        <taxon>Candidatus Dojkabacteria</taxon>
    </lineage>
</organism>
<evidence type="ECO:0000256" key="1">
    <source>
        <dbReference type="SAM" id="Coils"/>
    </source>
</evidence>
<keyword evidence="3" id="KW-0812">Transmembrane</keyword>
<feature type="region of interest" description="Disordered" evidence="2">
    <location>
        <begin position="217"/>
        <end position="236"/>
    </location>
</feature>
<evidence type="ECO:0000256" key="2">
    <source>
        <dbReference type="SAM" id="MobiDB-lite"/>
    </source>
</evidence>
<dbReference type="AlphaFoldDB" id="A0A0G0K4A6"/>
<evidence type="ECO:0000256" key="3">
    <source>
        <dbReference type="SAM" id="Phobius"/>
    </source>
</evidence>
<evidence type="ECO:0008006" key="6">
    <source>
        <dbReference type="Google" id="ProtNLM"/>
    </source>
</evidence>
<dbReference type="Proteomes" id="UP000034852">
    <property type="component" value="Unassembled WGS sequence"/>
</dbReference>
<sequence>MENQKNARQNSPVAPDFSELRTQIDYLEEKLRDAEMAATAKLEESAPIKTLYKWRAPERIFNPKGREWYVSVGFVVMIIVAYSALTANYLLILALIVLLMLLYALNTFPPKIIEYEILNKGIKAFDKIFVWNRIESFWVSKRSGQYVLNINLLEGNMNRMILLVGDGNADTIVQELVKHIDYINPGGTRQDLISKMTEGKHVPLTAFLDVFEESEKKGIKGMPNTTSPKPQTSPSK</sequence>
<evidence type="ECO:0000313" key="5">
    <source>
        <dbReference type="Proteomes" id="UP000034852"/>
    </source>
</evidence>